<feature type="domain" description="AttH" evidence="1">
    <location>
        <begin position="72"/>
        <end position="245"/>
    </location>
</feature>
<proteinExistence type="predicted"/>
<gene>
    <name evidence="2" type="ORF">DFQ59_10434</name>
</gene>
<evidence type="ECO:0000313" key="3">
    <source>
        <dbReference type="Proteomes" id="UP000252707"/>
    </source>
</evidence>
<evidence type="ECO:0000259" key="1">
    <source>
        <dbReference type="Pfam" id="PF07143"/>
    </source>
</evidence>
<keyword evidence="3" id="KW-1185">Reference proteome</keyword>
<dbReference type="EMBL" id="QPJY01000004">
    <property type="protein sequence ID" value="RCX30598.1"/>
    <property type="molecule type" value="Genomic_DNA"/>
</dbReference>
<dbReference type="Proteomes" id="UP000252707">
    <property type="component" value="Unassembled WGS sequence"/>
</dbReference>
<dbReference type="Pfam" id="PF07143">
    <property type="entry name" value="CrtC"/>
    <property type="match status" value="1"/>
</dbReference>
<comment type="caution">
    <text evidence="2">The sequence shown here is derived from an EMBL/GenBank/DDBJ whole genome shotgun (WGS) entry which is preliminary data.</text>
</comment>
<protein>
    <submittedName>
        <fullName evidence="2">Putative secreted hydrolase</fullName>
    </submittedName>
</protein>
<evidence type="ECO:0000313" key="2">
    <source>
        <dbReference type="EMBL" id="RCX30598.1"/>
    </source>
</evidence>
<keyword evidence="2" id="KW-0378">Hydrolase</keyword>
<dbReference type="SUPFAM" id="SSF159245">
    <property type="entry name" value="AttH-like"/>
    <property type="match status" value="1"/>
</dbReference>
<dbReference type="AlphaFoldDB" id="A0A369CBL3"/>
<dbReference type="PANTHER" id="PTHR38591:SF1">
    <property type="entry name" value="BLL1000 PROTEIN"/>
    <property type="match status" value="1"/>
</dbReference>
<accession>A0A369CBL3</accession>
<dbReference type="Pfam" id="PF17186">
    <property type="entry name" value="Lipocalin_9"/>
    <property type="match status" value="1"/>
</dbReference>
<dbReference type="GO" id="GO:0016787">
    <property type="term" value="F:hydrolase activity"/>
    <property type="evidence" value="ECO:0007669"/>
    <property type="project" value="UniProtKB-KW"/>
</dbReference>
<dbReference type="PANTHER" id="PTHR38591">
    <property type="entry name" value="HYDROLASE"/>
    <property type="match status" value="1"/>
</dbReference>
<dbReference type="InterPro" id="IPR010791">
    <property type="entry name" value="AttH_dom"/>
</dbReference>
<dbReference type="OrthoDB" id="9770826at2"/>
<sequence>METGPLSLVRRLTHLLFAAVLAFAPALRAQEGGGFRLGELLGGDGAGFARALEPRPFRFPADHGPHPDYRSEWWYFTGNLQTADGRHFGYQLTFFRFALRPDPPARDTAWATNQVYMSHFTLTDTEGGGFHAFERMSRDSLELAGAQSRPFAVWLRDWRVDGQGAELFPLRISVAEAGIALDLTLEGGKPWVLQGDRGLSRKSAAAGNASYYYSGTRIASQGVVRLAGVEYPVSGSSWFDREWSTSALGAGQVGWDWFALQLEDGSDLMYYRLRRADGSTDPHSAGVLVDSEGRSTRLAHDAVRLEAGREWTSPATGAVYPVGWRLSVPTLDLTLEIVPRLPDQELDLSVRYWEGAVSVGGERDGRALGGVGYVELTGYGG</sequence>
<name>A0A369CBL3_9GAMM</name>
<dbReference type="Gene3D" id="2.40.370.10">
    <property type="entry name" value="AttH-like domain"/>
    <property type="match status" value="2"/>
</dbReference>
<dbReference type="InterPro" id="IPR023374">
    <property type="entry name" value="AttH-like_dom_sf"/>
</dbReference>
<reference evidence="2 3" key="1">
    <citation type="submission" date="2018-07" db="EMBL/GenBank/DDBJ databases">
        <title>Genomic Encyclopedia of Type Strains, Phase IV (KMG-IV): sequencing the most valuable type-strain genomes for metagenomic binning, comparative biology and taxonomic classification.</title>
        <authorList>
            <person name="Goeker M."/>
        </authorList>
    </citation>
    <scope>NUCLEOTIDE SEQUENCE [LARGE SCALE GENOMIC DNA]</scope>
    <source>
        <strain evidence="2 3">DSM 26407</strain>
    </source>
</reference>
<organism evidence="2 3">
    <name type="scientific">Thioalbus denitrificans</name>
    <dbReference type="NCBI Taxonomy" id="547122"/>
    <lineage>
        <taxon>Bacteria</taxon>
        <taxon>Pseudomonadati</taxon>
        <taxon>Pseudomonadota</taxon>
        <taxon>Gammaproteobacteria</taxon>
        <taxon>Chromatiales</taxon>
        <taxon>Ectothiorhodospiraceae</taxon>
        <taxon>Thioalbus</taxon>
    </lineage>
</organism>